<dbReference type="InterPro" id="IPR027417">
    <property type="entry name" value="P-loop_NTPase"/>
</dbReference>
<evidence type="ECO:0000256" key="3">
    <source>
        <dbReference type="PROSITE-ProRule" id="PRU00024"/>
    </source>
</evidence>
<protein>
    <submittedName>
        <fullName evidence="8">GBP1-like protein</fullName>
    </submittedName>
</protein>
<dbReference type="PROSITE" id="PS51715">
    <property type="entry name" value="G_GB1_RHD3"/>
    <property type="match status" value="1"/>
</dbReference>
<keyword evidence="9" id="KW-1185">Reference proteome</keyword>
<dbReference type="PANTHER" id="PTHR10751">
    <property type="entry name" value="GUANYLATE BINDING PROTEIN"/>
    <property type="match status" value="1"/>
</dbReference>
<reference evidence="8" key="1">
    <citation type="submission" date="2022-11" db="EMBL/GenBank/DDBJ databases">
        <title>Centuries of genome instability and evolution in soft-shell clam transmissible cancer (bioRxiv).</title>
        <authorList>
            <person name="Hart S.F.M."/>
            <person name="Yonemitsu M.A."/>
            <person name="Giersch R.M."/>
            <person name="Beal B.F."/>
            <person name="Arriagada G."/>
            <person name="Davis B.W."/>
            <person name="Ostrander E.A."/>
            <person name="Goff S.P."/>
            <person name="Metzger M.J."/>
        </authorList>
    </citation>
    <scope>NUCLEOTIDE SEQUENCE</scope>
    <source>
        <strain evidence="8">MELC-2E11</strain>
        <tissue evidence="8">Siphon/mantle</tissue>
    </source>
</reference>
<feature type="domain" description="GB1/RHD3-type G" evidence="7">
    <location>
        <begin position="307"/>
        <end position="421"/>
    </location>
</feature>
<dbReference type="EMBL" id="CP111020">
    <property type="protein sequence ID" value="WAR13705.1"/>
    <property type="molecule type" value="Genomic_DNA"/>
</dbReference>
<sequence>MEVSERNVDSKLTEGSAELTPLCEPCRADGKELEAHGFCNNCNEYMCPSCIKVHGKLTATKHHNVLGKQKMPTHYPARKKAPDVSCLELCKDHPPEAIKFFCPTHAQLCCGDCIVLDHRACKIDYIPRVAPSFTASSEFKAIVKKVETLEVACTNSERNLEAHEQSVLELNIIEIKKIQAFRVEINEYLDKQEKALIKFMDDAKKKDTDCIRRWREDINAAKLTLAETKSRLKDQNTASNIYIAARHAENLLNDIQTMIMKAKTENLLTGYKFCRDKKTEELLSWNDALGRVDQICDDVLDEISRIDKPCVIVAIAGLYRTGKSYLMNLLANSQTGFAIGDSIESKTKGIWVWCRDHPEQKNTVLMLLDTEGLGDVDNGDSNHDNHIFTLATLLCSTLVYNMKGAFDQDAVNKLTYPLVEL</sequence>
<proteinExistence type="inferred from homology"/>
<name>A0ABY7EWP2_MYAAR</name>
<keyword evidence="1" id="KW-0547">Nucleotide-binding</keyword>
<evidence type="ECO:0000259" key="6">
    <source>
        <dbReference type="PROSITE" id="PS50119"/>
    </source>
</evidence>
<dbReference type="Gene3D" id="3.30.160.60">
    <property type="entry name" value="Classic Zinc Finger"/>
    <property type="match status" value="1"/>
</dbReference>
<dbReference type="CDD" id="cd19757">
    <property type="entry name" value="Bbox1"/>
    <property type="match status" value="1"/>
</dbReference>
<evidence type="ECO:0000259" key="7">
    <source>
        <dbReference type="PROSITE" id="PS51715"/>
    </source>
</evidence>
<dbReference type="PROSITE" id="PS50119">
    <property type="entry name" value="ZF_BBOX"/>
    <property type="match status" value="1"/>
</dbReference>
<keyword evidence="3" id="KW-0862">Zinc</keyword>
<gene>
    <name evidence="8" type="ORF">MAR_003810</name>
</gene>
<feature type="coiled-coil region" evidence="5">
    <location>
        <begin position="211"/>
        <end position="265"/>
    </location>
</feature>
<dbReference type="Proteomes" id="UP001164746">
    <property type="component" value="Chromosome 9"/>
</dbReference>
<evidence type="ECO:0000256" key="2">
    <source>
        <dbReference type="ARBA" id="ARBA00023134"/>
    </source>
</evidence>
<evidence type="ECO:0000256" key="1">
    <source>
        <dbReference type="ARBA" id="ARBA00022741"/>
    </source>
</evidence>
<dbReference type="SUPFAM" id="SSF52540">
    <property type="entry name" value="P-loop containing nucleoside triphosphate hydrolases"/>
    <property type="match status" value="1"/>
</dbReference>
<keyword evidence="5" id="KW-0175">Coiled coil</keyword>
<dbReference type="CDD" id="cd19756">
    <property type="entry name" value="Bbox2"/>
    <property type="match status" value="1"/>
</dbReference>
<dbReference type="InterPro" id="IPR015894">
    <property type="entry name" value="Guanylate-bd_N"/>
</dbReference>
<organism evidence="8 9">
    <name type="scientific">Mya arenaria</name>
    <name type="common">Soft-shell clam</name>
    <dbReference type="NCBI Taxonomy" id="6604"/>
    <lineage>
        <taxon>Eukaryota</taxon>
        <taxon>Metazoa</taxon>
        <taxon>Spiralia</taxon>
        <taxon>Lophotrochozoa</taxon>
        <taxon>Mollusca</taxon>
        <taxon>Bivalvia</taxon>
        <taxon>Autobranchia</taxon>
        <taxon>Heteroconchia</taxon>
        <taxon>Euheterodonta</taxon>
        <taxon>Imparidentia</taxon>
        <taxon>Neoheterodontei</taxon>
        <taxon>Myida</taxon>
        <taxon>Myoidea</taxon>
        <taxon>Myidae</taxon>
        <taxon>Mya</taxon>
    </lineage>
</organism>
<keyword evidence="3" id="KW-0863">Zinc-finger</keyword>
<feature type="domain" description="B box-type" evidence="6">
    <location>
        <begin position="18"/>
        <end position="68"/>
    </location>
</feature>
<dbReference type="Pfam" id="PF02263">
    <property type="entry name" value="GBP"/>
    <property type="match status" value="1"/>
</dbReference>
<dbReference type="InterPro" id="IPR030386">
    <property type="entry name" value="G_GB1_RHD3_dom"/>
</dbReference>
<accession>A0ABY7EWP2</accession>
<dbReference type="InterPro" id="IPR000315">
    <property type="entry name" value="Znf_B-box"/>
</dbReference>
<keyword evidence="3" id="KW-0479">Metal-binding</keyword>
<evidence type="ECO:0000256" key="4">
    <source>
        <dbReference type="PROSITE-ProRule" id="PRU01052"/>
    </source>
</evidence>
<keyword evidence="2" id="KW-0342">GTP-binding</keyword>
<dbReference type="SUPFAM" id="SSF57845">
    <property type="entry name" value="B-box zinc-binding domain"/>
    <property type="match status" value="1"/>
</dbReference>
<dbReference type="Gene3D" id="3.40.50.300">
    <property type="entry name" value="P-loop containing nucleotide triphosphate hydrolases"/>
    <property type="match status" value="1"/>
</dbReference>
<evidence type="ECO:0000256" key="5">
    <source>
        <dbReference type="SAM" id="Coils"/>
    </source>
</evidence>
<evidence type="ECO:0000313" key="8">
    <source>
        <dbReference type="EMBL" id="WAR13705.1"/>
    </source>
</evidence>
<comment type="similarity">
    <text evidence="4">Belongs to the TRAFAC class dynamin-like GTPase superfamily. GB1/RHD3 GTPase family.</text>
</comment>
<evidence type="ECO:0000313" key="9">
    <source>
        <dbReference type="Proteomes" id="UP001164746"/>
    </source>
</evidence>